<dbReference type="AlphaFoldDB" id="A0A9P1DJJ4"/>
<feature type="compositionally biased region" description="Basic and acidic residues" evidence="1">
    <location>
        <begin position="140"/>
        <end position="164"/>
    </location>
</feature>
<feature type="region of interest" description="Disordered" evidence="1">
    <location>
        <begin position="415"/>
        <end position="501"/>
    </location>
</feature>
<keyword evidence="6" id="KW-1185">Reference proteome</keyword>
<dbReference type="OrthoDB" id="2017782at2759"/>
<dbReference type="SUPFAM" id="SSF54928">
    <property type="entry name" value="RNA-binding domain, RBD"/>
    <property type="match status" value="1"/>
</dbReference>
<organism evidence="3">
    <name type="scientific">Cladocopium goreaui</name>
    <dbReference type="NCBI Taxonomy" id="2562237"/>
    <lineage>
        <taxon>Eukaryota</taxon>
        <taxon>Sar</taxon>
        <taxon>Alveolata</taxon>
        <taxon>Dinophyceae</taxon>
        <taxon>Suessiales</taxon>
        <taxon>Symbiodiniaceae</taxon>
        <taxon>Cladocopium</taxon>
    </lineage>
</organism>
<evidence type="ECO:0000313" key="6">
    <source>
        <dbReference type="Proteomes" id="UP001152797"/>
    </source>
</evidence>
<dbReference type="EMBL" id="CAMXCT030005079">
    <property type="protein sequence ID" value="CAL4798630.1"/>
    <property type="molecule type" value="Genomic_DNA"/>
</dbReference>
<dbReference type="Pfam" id="PF07744">
    <property type="entry name" value="SPOC"/>
    <property type="match status" value="1"/>
</dbReference>
<dbReference type="Gene3D" id="3.30.70.330">
    <property type="match status" value="1"/>
</dbReference>
<dbReference type="CDD" id="cd21546">
    <property type="entry name" value="SPOC_FPA-like"/>
    <property type="match status" value="1"/>
</dbReference>
<dbReference type="InterPro" id="IPR012677">
    <property type="entry name" value="Nucleotide-bd_a/b_plait_sf"/>
</dbReference>
<dbReference type="GO" id="GO:0016757">
    <property type="term" value="F:glycosyltransferase activity"/>
    <property type="evidence" value="ECO:0007669"/>
    <property type="project" value="UniProtKB-KW"/>
</dbReference>
<feature type="domain" description="Spen paralogue and orthologue SPOC C-terminal" evidence="2">
    <location>
        <begin position="513"/>
        <end position="602"/>
    </location>
</feature>
<evidence type="ECO:0000259" key="2">
    <source>
        <dbReference type="Pfam" id="PF07744"/>
    </source>
</evidence>
<evidence type="ECO:0000313" key="5">
    <source>
        <dbReference type="EMBL" id="CAL4798630.1"/>
    </source>
</evidence>
<dbReference type="EMBL" id="CAMXCT010005079">
    <property type="protein sequence ID" value="CAI4011318.1"/>
    <property type="molecule type" value="Genomic_DNA"/>
</dbReference>
<comment type="caution">
    <text evidence="3">The sequence shown here is derived from an EMBL/GenBank/DDBJ whole genome shotgun (WGS) entry which is preliminary data.</text>
</comment>
<reference evidence="4" key="2">
    <citation type="submission" date="2024-04" db="EMBL/GenBank/DDBJ databases">
        <authorList>
            <person name="Chen Y."/>
            <person name="Shah S."/>
            <person name="Dougan E. K."/>
            <person name="Thang M."/>
            <person name="Chan C."/>
        </authorList>
    </citation>
    <scope>NUCLEOTIDE SEQUENCE [LARGE SCALE GENOMIC DNA]</scope>
</reference>
<sequence>MRIPSPKHTWASVCCSYRVCIHVELHDHFGFGLSSFKATPVQLSVERGHIAYFLPHKPVLGTSCTFCFAPAATLLGQRAVLNVMAESDSDEKAKPEEAQPQEGQEEQDGNGLSTGGNIKGRGMRAFQPEKVEDEPPVAKAKAEDEAPDTKTKEEEVTVTKKKAEDEVEAPPAKKARGQPEAVKLAAPSKPISRWSDRLSFEEQLEDFMKMPRRGMYNRYLVLGKLPPELRTGENIWRLMQPVQKDIVQVEMLTCFGKPVAHVTLRSATAAAAMHRLCEQHHKNLTVAFAPPRKATPTLWLGNVDDYVPRKSLESLLATFGKVLHGLRYLPTRTCAFATFAEVAGSVGARNSLYGLQVQKNQYLNIDFVDDVDTQAAPPDAFGMWGGGGPAGPAPWAPPGPWGMPGMPMPPWGARPPWAPPPGIGGPGWGMPPMPGGPWRPPRDGDHWRNSEAVPGARLVERTKKGRRQSGSSPEASAEKPRRKKDKESARPATEPDGRGSKSKVKLYKMGEFCCNIVANFVKGKESPESLTNKLQIDQRTKIDHCRAHMERAGPLATVWHFSAADRRDCAAYDALCDYFVEKQRVGLVQTPSYYIYIVPPTEKYLKELNLPASNFVVGLQIPIKK</sequence>
<reference evidence="3" key="1">
    <citation type="submission" date="2022-10" db="EMBL/GenBank/DDBJ databases">
        <authorList>
            <person name="Chen Y."/>
            <person name="Dougan E. K."/>
            <person name="Chan C."/>
            <person name="Rhodes N."/>
            <person name="Thang M."/>
        </authorList>
    </citation>
    <scope>NUCLEOTIDE SEQUENCE</scope>
</reference>
<feature type="compositionally biased region" description="Basic and acidic residues" evidence="1">
    <location>
        <begin position="485"/>
        <end position="499"/>
    </location>
</feature>
<feature type="compositionally biased region" description="Basic and acidic residues" evidence="1">
    <location>
        <begin position="440"/>
        <end position="449"/>
    </location>
</feature>
<protein>
    <submittedName>
        <fullName evidence="5">Phosphatidylinositol N-acetylglucosaminyltransferase subunit C</fullName>
    </submittedName>
</protein>
<evidence type="ECO:0000256" key="1">
    <source>
        <dbReference type="SAM" id="MobiDB-lite"/>
    </source>
</evidence>
<dbReference type="GO" id="GO:0003676">
    <property type="term" value="F:nucleic acid binding"/>
    <property type="evidence" value="ECO:0007669"/>
    <property type="project" value="InterPro"/>
</dbReference>
<keyword evidence="5" id="KW-0808">Transferase</keyword>
<dbReference type="EMBL" id="CAMXCT020005079">
    <property type="protein sequence ID" value="CAL1164693.1"/>
    <property type="molecule type" value="Genomic_DNA"/>
</dbReference>
<feature type="compositionally biased region" description="Pro residues" evidence="1">
    <location>
        <begin position="415"/>
        <end position="439"/>
    </location>
</feature>
<dbReference type="InterPro" id="IPR012921">
    <property type="entry name" value="SPOC_C"/>
</dbReference>
<dbReference type="InterPro" id="IPR035979">
    <property type="entry name" value="RBD_domain_sf"/>
</dbReference>
<evidence type="ECO:0000313" key="3">
    <source>
        <dbReference type="EMBL" id="CAI4011318.1"/>
    </source>
</evidence>
<gene>
    <name evidence="3" type="ORF">C1SCF055_LOCUS36496</name>
</gene>
<dbReference type="Proteomes" id="UP001152797">
    <property type="component" value="Unassembled WGS sequence"/>
</dbReference>
<evidence type="ECO:0000313" key="4">
    <source>
        <dbReference type="EMBL" id="CAL1164693.1"/>
    </source>
</evidence>
<keyword evidence="5" id="KW-0328">Glycosyltransferase</keyword>
<proteinExistence type="predicted"/>
<name>A0A9P1DJJ4_9DINO</name>
<feature type="region of interest" description="Disordered" evidence="1">
    <location>
        <begin position="86"/>
        <end position="181"/>
    </location>
</feature>
<accession>A0A9P1DJJ4</accession>